<name>A0A9D9DV44_9BACT</name>
<evidence type="ECO:0000313" key="3">
    <source>
        <dbReference type="EMBL" id="MBO8432991.1"/>
    </source>
</evidence>
<dbReference type="Pfam" id="PF01553">
    <property type="entry name" value="Acyltransferase"/>
    <property type="match status" value="1"/>
</dbReference>
<dbReference type="InterPro" id="IPR002123">
    <property type="entry name" value="Plipid/glycerol_acylTrfase"/>
</dbReference>
<reference evidence="3" key="2">
    <citation type="journal article" date="2021" name="PeerJ">
        <title>Extensive microbial diversity within the chicken gut microbiome revealed by metagenomics and culture.</title>
        <authorList>
            <person name="Gilroy R."/>
            <person name="Ravi A."/>
            <person name="Getino M."/>
            <person name="Pursley I."/>
            <person name="Horton D.L."/>
            <person name="Alikhan N.F."/>
            <person name="Baker D."/>
            <person name="Gharbi K."/>
            <person name="Hall N."/>
            <person name="Watson M."/>
            <person name="Adriaenssens E.M."/>
            <person name="Foster-Nyarko E."/>
            <person name="Jarju S."/>
            <person name="Secka A."/>
            <person name="Antonio M."/>
            <person name="Oren A."/>
            <person name="Chaudhuri R.R."/>
            <person name="La Ragione R."/>
            <person name="Hildebrand F."/>
            <person name="Pallen M.J."/>
        </authorList>
    </citation>
    <scope>NUCLEOTIDE SEQUENCE</scope>
    <source>
        <strain evidence="3">2889</strain>
    </source>
</reference>
<gene>
    <name evidence="3" type="ORF">IAB08_06835</name>
</gene>
<dbReference type="SMART" id="SM00563">
    <property type="entry name" value="PlsC"/>
    <property type="match status" value="1"/>
</dbReference>
<dbReference type="GO" id="GO:0016287">
    <property type="term" value="F:glycerone-phosphate O-acyltransferase activity"/>
    <property type="evidence" value="ECO:0007669"/>
    <property type="project" value="TreeGrafter"/>
</dbReference>
<evidence type="ECO:0000259" key="2">
    <source>
        <dbReference type="SMART" id="SM00563"/>
    </source>
</evidence>
<feature type="domain" description="Phospholipid/glycerol acyltransferase" evidence="2">
    <location>
        <begin position="48"/>
        <end position="178"/>
    </location>
</feature>
<proteinExistence type="predicted"/>
<feature type="transmembrane region" description="Helical" evidence="1">
    <location>
        <begin position="364"/>
        <end position="386"/>
    </location>
</feature>
<dbReference type="InterPro" id="IPR052744">
    <property type="entry name" value="GPAT/DAPAT"/>
</dbReference>
<keyword evidence="3" id="KW-0808">Transferase</keyword>
<feature type="transmembrane region" description="Helical" evidence="1">
    <location>
        <begin position="392"/>
        <end position="412"/>
    </location>
</feature>
<evidence type="ECO:0000313" key="4">
    <source>
        <dbReference type="Proteomes" id="UP000823612"/>
    </source>
</evidence>
<dbReference type="Proteomes" id="UP000823612">
    <property type="component" value="Unassembled WGS sequence"/>
</dbReference>
<dbReference type="GO" id="GO:0008654">
    <property type="term" value="P:phospholipid biosynthetic process"/>
    <property type="evidence" value="ECO:0007669"/>
    <property type="project" value="TreeGrafter"/>
</dbReference>
<keyword evidence="1" id="KW-0812">Transmembrane</keyword>
<comment type="caution">
    <text evidence="3">The sequence shown here is derived from an EMBL/GenBank/DDBJ whole genome shotgun (WGS) entry which is preliminary data.</text>
</comment>
<dbReference type="GO" id="GO:0004366">
    <property type="term" value="F:glycerol-3-phosphate O-acyltransferase activity"/>
    <property type="evidence" value="ECO:0007669"/>
    <property type="project" value="TreeGrafter"/>
</dbReference>
<keyword evidence="1" id="KW-0472">Membrane</keyword>
<dbReference type="AlphaFoldDB" id="A0A9D9DV44"/>
<keyword evidence="1" id="KW-1133">Transmembrane helix</keyword>
<dbReference type="SUPFAM" id="SSF69593">
    <property type="entry name" value="Glycerol-3-phosphate (1)-acyltransferase"/>
    <property type="match status" value="1"/>
</dbReference>
<evidence type="ECO:0000256" key="1">
    <source>
        <dbReference type="SAM" id="Phobius"/>
    </source>
</evidence>
<protein>
    <submittedName>
        <fullName evidence="3">1-acyl-sn-glycerol-3-phosphate acyltransferase</fullName>
    </submittedName>
</protein>
<sequence>MVFFKIVEKNSFWYCFFRKWLSLIFRYSYCGNFYVRGRKNVPKAGTPVMFVSNHQNGVIDALSILFAMPIRYKVVFLARADVFKKKLTAKILNFCKIMPIYRQRDGRDNLGENAAIFDESAKLIDRGYPVALFPEGQHQEGHYLGPVKKGFARIAFEAAEHNGFPDNMWIVPIGNHYEDYFMLRPQVCLSFGQPIRLSDYYEAYRENPPRAMAGLAEEVQERIGGLMLDIPDRAHYPLYDSLRAVVRKPVCAKLRLKDYYFPDDLEADRYFAKRLRESPEEELVEVRKRAEECRQGMARLKIGAREVGSRVSPLVLLLEFLALAVTLPVMLYGLLFTGLPVWLGRRQAKKMVARIKNPMLQSSFDFVLNQIIYTGAFYLVYIVLYWCFFDSVLTFVMLLATWVLSRMFWIDYFHYAAHFARRCRALFRFRAVSRLRPAYEYLAAWATR</sequence>
<dbReference type="PANTHER" id="PTHR31605">
    <property type="entry name" value="GLYCEROL-3-PHOSPHATE O-ACYLTRANSFERASE 1"/>
    <property type="match status" value="1"/>
</dbReference>
<dbReference type="PANTHER" id="PTHR31605:SF0">
    <property type="entry name" value="GLYCEROL-3-PHOSPHATE O-ACYLTRANSFERASE 1"/>
    <property type="match status" value="1"/>
</dbReference>
<dbReference type="EMBL" id="JADIMZ010000101">
    <property type="protein sequence ID" value="MBO8432991.1"/>
    <property type="molecule type" value="Genomic_DNA"/>
</dbReference>
<accession>A0A9D9DV44</accession>
<reference evidence="3" key="1">
    <citation type="submission" date="2020-10" db="EMBL/GenBank/DDBJ databases">
        <authorList>
            <person name="Gilroy R."/>
        </authorList>
    </citation>
    <scope>NUCLEOTIDE SEQUENCE</scope>
    <source>
        <strain evidence="3">2889</strain>
    </source>
</reference>
<keyword evidence="3" id="KW-0012">Acyltransferase</keyword>
<feature type="transmembrane region" description="Helical" evidence="1">
    <location>
        <begin position="320"/>
        <end position="343"/>
    </location>
</feature>
<organism evidence="3 4">
    <name type="scientific">Candidatus Pullibacteroides excrementavium</name>
    <dbReference type="NCBI Taxonomy" id="2840905"/>
    <lineage>
        <taxon>Bacteria</taxon>
        <taxon>Pseudomonadati</taxon>
        <taxon>Bacteroidota</taxon>
        <taxon>Bacteroidia</taxon>
        <taxon>Bacteroidales</taxon>
        <taxon>Candidatus Pullibacteroides</taxon>
    </lineage>
</organism>